<dbReference type="InterPro" id="IPR029063">
    <property type="entry name" value="SAM-dependent_MTases_sf"/>
</dbReference>
<gene>
    <name evidence="2" type="ORF">GCM10023315_24660</name>
</gene>
<reference evidence="3" key="1">
    <citation type="journal article" date="2019" name="Int. J. Syst. Evol. Microbiol.">
        <title>The Global Catalogue of Microorganisms (GCM) 10K type strain sequencing project: providing services to taxonomists for standard genome sequencing and annotation.</title>
        <authorList>
            <consortium name="The Broad Institute Genomics Platform"/>
            <consortium name="The Broad Institute Genome Sequencing Center for Infectious Disease"/>
            <person name="Wu L."/>
            <person name="Ma J."/>
        </authorList>
    </citation>
    <scope>NUCLEOTIDE SEQUENCE [LARGE SCALE GENOMIC DNA]</scope>
    <source>
        <strain evidence="3">JCM 18287</strain>
    </source>
</reference>
<dbReference type="Pfam" id="PF13649">
    <property type="entry name" value="Methyltransf_25"/>
    <property type="match status" value="1"/>
</dbReference>
<accession>A0ABP9HLJ8</accession>
<dbReference type="SUPFAM" id="SSF53335">
    <property type="entry name" value="S-adenosyl-L-methionine-dependent methyltransferases"/>
    <property type="match status" value="1"/>
</dbReference>
<protein>
    <recommendedName>
        <fullName evidence="1">Methyltransferase domain-containing protein</fullName>
    </recommendedName>
</protein>
<evidence type="ECO:0000313" key="2">
    <source>
        <dbReference type="EMBL" id="GAA4973326.1"/>
    </source>
</evidence>
<sequence length="242" mass="28132">MDKSLVNRLIRFALLKNAENTGDYEALAIYHQNYWSSQGKEYFSSELGQNVLEDFFLPKCSFVFDLLEKKLNHSTDIYNTLIEIGTGDGSVLEHLSTRFPQINRFIGIDLSIPQIHDNKEKYSDNKRLEFVASDGFDWIEENGYSNTIIVTSRGVLEYFTQDRLTHFFDKLNNIGQILFIAIEPTGVDHDFSKNPNSQVYSFEGSFSHNYARIFEESGFELWHQSKILQYKDVYFNFFGAKC</sequence>
<comment type="caution">
    <text evidence="2">The sequence shown here is derived from an EMBL/GenBank/DDBJ whole genome shotgun (WGS) entry which is preliminary data.</text>
</comment>
<dbReference type="EMBL" id="BAABJK010000008">
    <property type="protein sequence ID" value="GAA4973326.1"/>
    <property type="molecule type" value="Genomic_DNA"/>
</dbReference>
<organism evidence="2 3">
    <name type="scientific">Algibacter aquimarinus</name>
    <dbReference type="NCBI Taxonomy" id="1136748"/>
    <lineage>
        <taxon>Bacteria</taxon>
        <taxon>Pseudomonadati</taxon>
        <taxon>Bacteroidota</taxon>
        <taxon>Flavobacteriia</taxon>
        <taxon>Flavobacteriales</taxon>
        <taxon>Flavobacteriaceae</taxon>
        <taxon>Algibacter</taxon>
    </lineage>
</organism>
<name>A0ABP9HLJ8_9FLAO</name>
<dbReference type="Proteomes" id="UP001501692">
    <property type="component" value="Unassembled WGS sequence"/>
</dbReference>
<evidence type="ECO:0000313" key="3">
    <source>
        <dbReference type="Proteomes" id="UP001501692"/>
    </source>
</evidence>
<feature type="domain" description="Methyltransferase" evidence="1">
    <location>
        <begin position="82"/>
        <end position="172"/>
    </location>
</feature>
<dbReference type="InterPro" id="IPR041698">
    <property type="entry name" value="Methyltransf_25"/>
</dbReference>
<evidence type="ECO:0000259" key="1">
    <source>
        <dbReference type="Pfam" id="PF13649"/>
    </source>
</evidence>
<proteinExistence type="predicted"/>
<keyword evidence="3" id="KW-1185">Reference proteome</keyword>
<dbReference type="Gene3D" id="3.40.50.150">
    <property type="entry name" value="Vaccinia Virus protein VP39"/>
    <property type="match status" value="1"/>
</dbReference>